<feature type="non-terminal residue" evidence="1">
    <location>
        <position position="63"/>
    </location>
</feature>
<evidence type="ECO:0000313" key="2">
    <source>
        <dbReference type="Proteomes" id="UP000823775"/>
    </source>
</evidence>
<sequence>MSLRQVRYHVARLDALDQVPYRVCPYAKVRVPRACPCQGMFVPRAISVLRHAWHYASVLLPHT</sequence>
<accession>A0ABS8RQV9</accession>
<name>A0ABS8RQV9_DATST</name>
<proteinExistence type="predicted"/>
<evidence type="ECO:0000313" key="1">
    <source>
        <dbReference type="EMBL" id="MCD7449194.1"/>
    </source>
</evidence>
<dbReference type="EMBL" id="JACEIK010000087">
    <property type="protein sequence ID" value="MCD7449194.1"/>
    <property type="molecule type" value="Genomic_DNA"/>
</dbReference>
<keyword evidence="2" id="KW-1185">Reference proteome</keyword>
<reference evidence="1 2" key="1">
    <citation type="journal article" date="2021" name="BMC Genomics">
        <title>Datura genome reveals duplications of psychoactive alkaloid biosynthetic genes and high mutation rate following tissue culture.</title>
        <authorList>
            <person name="Rajewski A."/>
            <person name="Carter-House D."/>
            <person name="Stajich J."/>
            <person name="Litt A."/>
        </authorList>
    </citation>
    <scope>NUCLEOTIDE SEQUENCE [LARGE SCALE GENOMIC DNA]</scope>
    <source>
        <strain evidence="1">AR-01</strain>
    </source>
</reference>
<organism evidence="1 2">
    <name type="scientific">Datura stramonium</name>
    <name type="common">Jimsonweed</name>
    <name type="synonym">Common thornapple</name>
    <dbReference type="NCBI Taxonomy" id="4076"/>
    <lineage>
        <taxon>Eukaryota</taxon>
        <taxon>Viridiplantae</taxon>
        <taxon>Streptophyta</taxon>
        <taxon>Embryophyta</taxon>
        <taxon>Tracheophyta</taxon>
        <taxon>Spermatophyta</taxon>
        <taxon>Magnoliopsida</taxon>
        <taxon>eudicotyledons</taxon>
        <taxon>Gunneridae</taxon>
        <taxon>Pentapetalae</taxon>
        <taxon>asterids</taxon>
        <taxon>lamiids</taxon>
        <taxon>Solanales</taxon>
        <taxon>Solanaceae</taxon>
        <taxon>Solanoideae</taxon>
        <taxon>Datureae</taxon>
        <taxon>Datura</taxon>
    </lineage>
</organism>
<gene>
    <name evidence="1" type="ORF">HAX54_050078</name>
</gene>
<dbReference type="Proteomes" id="UP000823775">
    <property type="component" value="Unassembled WGS sequence"/>
</dbReference>
<protein>
    <submittedName>
        <fullName evidence="1">Uncharacterized protein</fullName>
    </submittedName>
</protein>
<comment type="caution">
    <text evidence="1">The sequence shown here is derived from an EMBL/GenBank/DDBJ whole genome shotgun (WGS) entry which is preliminary data.</text>
</comment>